<comment type="caution">
    <text evidence="1">The sequence shown here is derived from an EMBL/GenBank/DDBJ whole genome shotgun (WGS) entry which is preliminary data.</text>
</comment>
<keyword evidence="2" id="KW-1185">Reference proteome</keyword>
<organism evidence="1 2">
    <name type="scientific">Pseudonocardia hierapolitana</name>
    <dbReference type="NCBI Taxonomy" id="1128676"/>
    <lineage>
        <taxon>Bacteria</taxon>
        <taxon>Bacillati</taxon>
        <taxon>Actinomycetota</taxon>
        <taxon>Actinomycetes</taxon>
        <taxon>Pseudonocardiales</taxon>
        <taxon>Pseudonocardiaceae</taxon>
        <taxon>Pseudonocardia</taxon>
    </lineage>
</organism>
<dbReference type="RefSeq" id="WP_170308682.1">
    <property type="nucleotide sequence ID" value="NZ_VIWU01000001.1"/>
</dbReference>
<gene>
    <name evidence="1" type="ORF">FHX44_115052</name>
</gene>
<evidence type="ECO:0000313" key="2">
    <source>
        <dbReference type="Proteomes" id="UP000321261"/>
    </source>
</evidence>
<dbReference type="EMBL" id="VIWU01000001">
    <property type="protein sequence ID" value="TWF79126.1"/>
    <property type="molecule type" value="Genomic_DNA"/>
</dbReference>
<proteinExistence type="predicted"/>
<protein>
    <submittedName>
        <fullName evidence="1">Uncharacterized protein</fullName>
    </submittedName>
</protein>
<name>A0A561SW88_9PSEU</name>
<dbReference type="AlphaFoldDB" id="A0A561SW88"/>
<evidence type="ECO:0000313" key="1">
    <source>
        <dbReference type="EMBL" id="TWF79126.1"/>
    </source>
</evidence>
<sequence length="70" mass="7668">MTIASPRQPDVPARGRLDGLRGLWVRLTRCDAEGCGERPVHLGWCAAHAPAYDPGPDEYWGDPIADQRAV</sequence>
<dbReference type="Proteomes" id="UP000321261">
    <property type="component" value="Unassembled WGS sequence"/>
</dbReference>
<reference evidence="1 2" key="1">
    <citation type="submission" date="2019-06" db="EMBL/GenBank/DDBJ databases">
        <title>Sequencing the genomes of 1000 actinobacteria strains.</title>
        <authorList>
            <person name="Klenk H.-P."/>
        </authorList>
    </citation>
    <scope>NUCLEOTIDE SEQUENCE [LARGE SCALE GENOMIC DNA]</scope>
    <source>
        <strain evidence="1 2">DSM 45671</strain>
    </source>
</reference>
<accession>A0A561SW88</accession>